<evidence type="ECO:0000259" key="9">
    <source>
        <dbReference type="Pfam" id="PF01490"/>
    </source>
</evidence>
<feature type="transmembrane region" description="Helical" evidence="8">
    <location>
        <begin position="420"/>
        <end position="446"/>
    </location>
</feature>
<evidence type="ECO:0000256" key="7">
    <source>
        <dbReference type="SAM" id="MobiDB-lite"/>
    </source>
</evidence>
<proteinExistence type="predicted"/>
<evidence type="ECO:0000256" key="8">
    <source>
        <dbReference type="SAM" id="Phobius"/>
    </source>
</evidence>
<organism evidence="10 11">
    <name type="scientific">Ceratodon purpureus</name>
    <name type="common">Fire moss</name>
    <name type="synonym">Dicranum purpureum</name>
    <dbReference type="NCBI Taxonomy" id="3225"/>
    <lineage>
        <taxon>Eukaryota</taxon>
        <taxon>Viridiplantae</taxon>
        <taxon>Streptophyta</taxon>
        <taxon>Embryophyta</taxon>
        <taxon>Bryophyta</taxon>
        <taxon>Bryophytina</taxon>
        <taxon>Bryopsida</taxon>
        <taxon>Dicranidae</taxon>
        <taxon>Pseudoditrichales</taxon>
        <taxon>Ditrichaceae</taxon>
        <taxon>Ceratodon</taxon>
    </lineage>
</organism>
<feature type="transmembrane region" description="Helical" evidence="8">
    <location>
        <begin position="377"/>
        <end position="399"/>
    </location>
</feature>
<gene>
    <name evidence="10" type="ORF">KC19_1G129700</name>
</gene>
<feature type="transmembrane region" description="Helical" evidence="8">
    <location>
        <begin position="196"/>
        <end position="217"/>
    </location>
</feature>
<feature type="transmembrane region" description="Helical" evidence="8">
    <location>
        <begin position="347"/>
        <end position="371"/>
    </location>
</feature>
<dbReference type="EMBL" id="CM026421">
    <property type="protein sequence ID" value="KAG0590832.1"/>
    <property type="molecule type" value="Genomic_DNA"/>
</dbReference>
<sequence>MGEYGVPTEAPHGVMSSNGGTATANGSESGEKSKVGLSSLWKGHTVFDAWLIAAAGQIGFVLVTLPYTMSQMGFAWGSAASVLYGLIGAWCVYLLVWLYLEFKSRIDLQGKVRPENYILQYHEVIGELTGRWGRKITYFYIIFTLFMASIICVVASSSNLYYANPRLNKREWTYIAGGVSFLAVLVPDFGHFRSGAFIGVITTTITSIYLLVAALSYGQRPGVKHTGANDMVEFFSGVGNILGAYGGHGITIEILETMKRPSAYKYVNLAVFFYALLVTIPSSVAVYWSAGDILLKQSNAFAVLPGSGWQTLAIATIIAHQAMGFILFTHPIFLLCEKAAGVHTRRFFLRVLCRIPVVAIMFFFALAVPFFGPINSLLGSFGVGLGMYLIPAVVFLVTYRTKSARENSPVKPPWFLPTWSLVFVVNVVVILWTLVVGVGLGGWAGISNLIRQVHSFGFFDKCFQCPPKPK</sequence>
<dbReference type="Proteomes" id="UP000822688">
    <property type="component" value="Chromosome 1"/>
</dbReference>
<evidence type="ECO:0000256" key="5">
    <source>
        <dbReference type="ARBA" id="ARBA00022989"/>
    </source>
</evidence>
<feature type="transmembrane region" description="Helical" evidence="8">
    <location>
        <begin position="138"/>
        <end position="160"/>
    </location>
</feature>
<feature type="compositionally biased region" description="Polar residues" evidence="7">
    <location>
        <begin position="15"/>
        <end position="28"/>
    </location>
</feature>
<evidence type="ECO:0000256" key="3">
    <source>
        <dbReference type="ARBA" id="ARBA00022692"/>
    </source>
</evidence>
<dbReference type="PANTHER" id="PTHR48017">
    <property type="entry name" value="OS05G0424000 PROTEIN-RELATED"/>
    <property type="match status" value="1"/>
</dbReference>
<protein>
    <recommendedName>
        <fullName evidence="9">Amino acid transporter transmembrane domain-containing protein</fullName>
    </recommendedName>
</protein>
<feature type="transmembrane region" description="Helical" evidence="8">
    <location>
        <begin position="266"/>
        <end position="288"/>
    </location>
</feature>
<evidence type="ECO:0000256" key="4">
    <source>
        <dbReference type="ARBA" id="ARBA00022970"/>
    </source>
</evidence>
<evidence type="ECO:0000313" key="11">
    <source>
        <dbReference type="Proteomes" id="UP000822688"/>
    </source>
</evidence>
<evidence type="ECO:0000256" key="2">
    <source>
        <dbReference type="ARBA" id="ARBA00022448"/>
    </source>
</evidence>
<comment type="subcellular location">
    <subcellularLocation>
        <location evidence="1">Membrane</location>
    </subcellularLocation>
</comment>
<keyword evidence="5 8" id="KW-1133">Transmembrane helix</keyword>
<comment type="caution">
    <text evidence="10">The sequence shown here is derived from an EMBL/GenBank/DDBJ whole genome shotgun (WGS) entry which is preliminary data.</text>
</comment>
<feature type="domain" description="Amino acid transporter transmembrane" evidence="9">
    <location>
        <begin position="44"/>
        <end position="435"/>
    </location>
</feature>
<dbReference type="Pfam" id="PF01490">
    <property type="entry name" value="Aa_trans"/>
    <property type="match status" value="1"/>
</dbReference>
<keyword evidence="6 8" id="KW-0472">Membrane</keyword>
<dbReference type="GO" id="GO:0016020">
    <property type="term" value="C:membrane"/>
    <property type="evidence" value="ECO:0007669"/>
    <property type="project" value="UniProtKB-SubCell"/>
</dbReference>
<name>A0A8T0J6J6_CERPU</name>
<feature type="transmembrane region" description="Helical" evidence="8">
    <location>
        <begin position="81"/>
        <end position="100"/>
    </location>
</feature>
<feature type="region of interest" description="Disordered" evidence="7">
    <location>
        <begin position="1"/>
        <end position="31"/>
    </location>
</feature>
<feature type="transmembrane region" description="Helical" evidence="8">
    <location>
        <begin position="172"/>
        <end position="190"/>
    </location>
</feature>
<evidence type="ECO:0000313" key="10">
    <source>
        <dbReference type="EMBL" id="KAG0590832.1"/>
    </source>
</evidence>
<dbReference type="AlphaFoldDB" id="A0A8T0J6J6"/>
<keyword evidence="4" id="KW-0029">Amino-acid transport</keyword>
<reference evidence="10" key="1">
    <citation type="submission" date="2020-06" db="EMBL/GenBank/DDBJ databases">
        <title>WGS assembly of Ceratodon purpureus strain R40.</title>
        <authorList>
            <person name="Carey S.B."/>
            <person name="Jenkins J."/>
            <person name="Shu S."/>
            <person name="Lovell J.T."/>
            <person name="Sreedasyam A."/>
            <person name="Maumus F."/>
            <person name="Tiley G.P."/>
            <person name="Fernandez-Pozo N."/>
            <person name="Barry K."/>
            <person name="Chen C."/>
            <person name="Wang M."/>
            <person name="Lipzen A."/>
            <person name="Daum C."/>
            <person name="Saski C.A."/>
            <person name="Payton A.C."/>
            <person name="Mcbreen J.C."/>
            <person name="Conrad R.E."/>
            <person name="Kollar L.M."/>
            <person name="Olsson S."/>
            <person name="Huttunen S."/>
            <person name="Landis J.B."/>
            <person name="Wickett N.J."/>
            <person name="Johnson M.G."/>
            <person name="Rensing S.A."/>
            <person name="Grimwood J."/>
            <person name="Schmutz J."/>
            <person name="Mcdaniel S.F."/>
        </authorList>
    </citation>
    <scope>NUCLEOTIDE SEQUENCE</scope>
    <source>
        <strain evidence="10">R40</strain>
    </source>
</reference>
<dbReference type="InterPro" id="IPR013057">
    <property type="entry name" value="AA_transpt_TM"/>
</dbReference>
<keyword evidence="3 8" id="KW-0812">Transmembrane</keyword>
<keyword evidence="11" id="KW-1185">Reference proteome</keyword>
<dbReference type="GO" id="GO:0006865">
    <property type="term" value="P:amino acid transport"/>
    <property type="evidence" value="ECO:0007669"/>
    <property type="project" value="UniProtKB-KW"/>
</dbReference>
<accession>A0A8T0J6J6</accession>
<evidence type="ECO:0000256" key="1">
    <source>
        <dbReference type="ARBA" id="ARBA00004370"/>
    </source>
</evidence>
<keyword evidence="2" id="KW-0813">Transport</keyword>
<feature type="transmembrane region" description="Helical" evidence="8">
    <location>
        <begin position="49"/>
        <end position="69"/>
    </location>
</feature>
<evidence type="ECO:0000256" key="6">
    <source>
        <dbReference type="ARBA" id="ARBA00023136"/>
    </source>
</evidence>
<feature type="transmembrane region" description="Helical" evidence="8">
    <location>
        <begin position="308"/>
        <end position="335"/>
    </location>
</feature>